<reference evidence="2 3" key="1">
    <citation type="submission" date="2018-05" db="EMBL/GenBank/DDBJ databases">
        <title>Streptomyces venezuelae.</title>
        <authorList>
            <person name="Kim W."/>
            <person name="Lee N."/>
            <person name="Cho B.-K."/>
        </authorList>
    </citation>
    <scope>NUCLEOTIDE SEQUENCE [LARGE SCALE GENOMIC DNA]</scope>
    <source>
        <strain evidence="2 3">ATCC 14583</strain>
    </source>
</reference>
<feature type="compositionally biased region" description="Basic and acidic residues" evidence="1">
    <location>
        <begin position="297"/>
        <end position="314"/>
    </location>
</feature>
<evidence type="ECO:0000256" key="1">
    <source>
        <dbReference type="SAM" id="MobiDB-lite"/>
    </source>
</evidence>
<feature type="compositionally biased region" description="Basic and acidic residues" evidence="1">
    <location>
        <begin position="188"/>
        <end position="236"/>
    </location>
</feature>
<dbReference type="Proteomes" id="UP000323046">
    <property type="component" value="Chromosome"/>
</dbReference>
<protein>
    <submittedName>
        <fullName evidence="2">Uncharacterized protein</fullName>
    </submittedName>
</protein>
<evidence type="ECO:0000313" key="2">
    <source>
        <dbReference type="EMBL" id="QES31025.1"/>
    </source>
</evidence>
<organism evidence="2 3">
    <name type="scientific">Streptomyces venezuelae</name>
    <dbReference type="NCBI Taxonomy" id="54571"/>
    <lineage>
        <taxon>Bacteria</taxon>
        <taxon>Bacillati</taxon>
        <taxon>Actinomycetota</taxon>
        <taxon>Actinomycetes</taxon>
        <taxon>Kitasatosporales</taxon>
        <taxon>Streptomycetaceae</taxon>
        <taxon>Streptomyces</taxon>
    </lineage>
</organism>
<gene>
    <name evidence="2" type="ORF">DEJ47_35520</name>
</gene>
<name>A0A5P2BKL8_STRVZ</name>
<proteinExistence type="predicted"/>
<feature type="compositionally biased region" description="Low complexity" evidence="1">
    <location>
        <begin position="174"/>
        <end position="186"/>
    </location>
</feature>
<keyword evidence="3" id="KW-1185">Reference proteome</keyword>
<feature type="compositionally biased region" description="Basic and acidic residues" evidence="1">
    <location>
        <begin position="245"/>
        <end position="287"/>
    </location>
</feature>
<dbReference type="RefSeq" id="WP_150175217.1">
    <property type="nucleotide sequence ID" value="NZ_CP029193.1"/>
</dbReference>
<sequence>MPRKDGRDSSQERDVERLLDELYATAPPQFVSRREELAARARTDGRAEDARRIRAARRPTLAAWAANLLLHSQPTESRRFLELGRELREAYRTLDAAEIKELSGQRTSVVSALSRQAATLARDAGHRLSDAAQQDVASTLRAVLADEEAADQWATGRLESTLTPPSDFPSGTDAAPKARAAATAVRRTPRERSGPEEELKDELAERRRQKQEKRAREAREAAEAADRRLGERRAEQEEADASLRQARDRHDQARRRVSDAEDELQRARRDQKDAEREQKEAEKRGRAAADAVAEAEQAARKAAEESERLREELD</sequence>
<dbReference type="AlphaFoldDB" id="A0A5P2BKL8"/>
<dbReference type="OrthoDB" id="3541690at2"/>
<accession>A0A5P2BKL8</accession>
<dbReference type="EMBL" id="CP029193">
    <property type="protein sequence ID" value="QES31025.1"/>
    <property type="molecule type" value="Genomic_DNA"/>
</dbReference>
<evidence type="ECO:0000313" key="3">
    <source>
        <dbReference type="Proteomes" id="UP000323046"/>
    </source>
</evidence>
<feature type="region of interest" description="Disordered" evidence="1">
    <location>
        <begin position="157"/>
        <end position="314"/>
    </location>
</feature>